<keyword evidence="8" id="KW-1185">Reference proteome</keyword>
<keyword evidence="3" id="KW-0862">Zinc</keyword>
<accession>A0A088S180</accession>
<evidence type="ECO:0000259" key="6">
    <source>
        <dbReference type="PROSITE" id="PS50199"/>
    </source>
</evidence>
<dbReference type="VEuPathDB" id="TriTrypDB:LPMP_343520"/>
<dbReference type="Proteomes" id="UP000063063">
    <property type="component" value="Chromosome 34"/>
</dbReference>
<evidence type="ECO:0000256" key="3">
    <source>
        <dbReference type="ARBA" id="ARBA00022833"/>
    </source>
</evidence>
<feature type="compositionally biased region" description="Low complexity" evidence="5">
    <location>
        <begin position="1034"/>
        <end position="1047"/>
    </location>
</feature>
<feature type="domain" description="RanBP2-type" evidence="6">
    <location>
        <begin position="1213"/>
        <end position="1238"/>
    </location>
</feature>
<proteinExistence type="predicted"/>
<dbReference type="KEGG" id="lpan:LPMP_343520"/>
<evidence type="ECO:0000256" key="1">
    <source>
        <dbReference type="ARBA" id="ARBA00022723"/>
    </source>
</evidence>
<evidence type="ECO:0000313" key="7">
    <source>
        <dbReference type="EMBL" id="AIO01976.1"/>
    </source>
</evidence>
<dbReference type="RefSeq" id="XP_010702776.1">
    <property type="nucleotide sequence ID" value="XM_010704474.1"/>
</dbReference>
<dbReference type="VEuPathDB" id="TriTrypDB:LPAL13_340042400"/>
<feature type="region of interest" description="Disordered" evidence="5">
    <location>
        <begin position="1026"/>
        <end position="1047"/>
    </location>
</feature>
<name>A0A088S180_LEIPA</name>
<reference evidence="7 8" key="1">
    <citation type="journal article" date="2015" name="Sci. Rep.">
        <title>The genome of Leishmania panamensis: insights into genomics of the L. (Viannia) subgenus.</title>
        <authorList>
            <person name="Llanes A."/>
            <person name="Restrepo C.M."/>
            <person name="Vecchio G.D."/>
            <person name="Anguizola F.J."/>
            <person name="Lleonart R."/>
        </authorList>
    </citation>
    <scope>NUCLEOTIDE SEQUENCE [LARGE SCALE GENOMIC DNA]</scope>
    <source>
        <strain evidence="7 8">MHOM/PA/94/PSC-1</strain>
    </source>
</reference>
<evidence type="ECO:0000256" key="5">
    <source>
        <dbReference type="SAM" id="MobiDB-lite"/>
    </source>
</evidence>
<evidence type="ECO:0000256" key="2">
    <source>
        <dbReference type="ARBA" id="ARBA00022771"/>
    </source>
</evidence>
<protein>
    <recommendedName>
        <fullName evidence="6">RanBP2-type domain-containing protein</fullName>
    </recommendedName>
</protein>
<evidence type="ECO:0000256" key="4">
    <source>
        <dbReference type="PROSITE-ProRule" id="PRU00322"/>
    </source>
</evidence>
<evidence type="ECO:0000313" key="8">
    <source>
        <dbReference type="Proteomes" id="UP000063063"/>
    </source>
</evidence>
<dbReference type="OrthoDB" id="239739at2759"/>
<dbReference type="GeneID" id="22578857"/>
<dbReference type="PROSITE" id="PS01358">
    <property type="entry name" value="ZF_RANBP2_1"/>
    <property type="match status" value="1"/>
</dbReference>
<organism evidence="7 8">
    <name type="scientific">Leishmania panamensis</name>
    <dbReference type="NCBI Taxonomy" id="5679"/>
    <lineage>
        <taxon>Eukaryota</taxon>
        <taxon>Discoba</taxon>
        <taxon>Euglenozoa</taxon>
        <taxon>Kinetoplastea</taxon>
        <taxon>Metakinetoplastina</taxon>
        <taxon>Trypanosomatida</taxon>
        <taxon>Trypanosomatidae</taxon>
        <taxon>Leishmaniinae</taxon>
        <taxon>Leishmania</taxon>
        <taxon>Leishmania guyanensis species complex</taxon>
    </lineage>
</organism>
<keyword evidence="2 4" id="KW-0863">Zinc-finger</keyword>
<keyword evidence="1" id="KW-0479">Metal-binding</keyword>
<sequence>MCSLVSAVSAAVASSPKELHAWTLALLSELQDAASSGAAPPSLATPVEVAAEASRWRSYMHPFARLLCSTLHISAPIDNSMLLPSASFTDGKWEEALLDYVRQLASWPDAEAAETVTQLMKSLVQNCARRKSSFPAVLLPKMEVVVRRVVEASSPALLSAVVQACQVRTRRMGSMLCDVGAELTSAGPSLYSSEAEEDLHGCCRWHPFMSDKAIKVCLERMVQVLTTFPSERRKGKAGGVSIMTPVTRLQIQQCCLCQIPHHMDNHTRHECAMLAMKALKQAPFTVLLAAYQYFRDERLVSVMVAERFLAHCGVCVTHVTQRGVSLPTYLSPEATEAAAEALLHARSKVLNTGRDSQQSEATISYAIATLNALGFPDVVRSFYSAAMSTIMATPAFTLCETPHSVMSQVLLRNVSGAVVSLEVLGTSRPEGWLSVPPAVTESMVAVSRLVGQEGSAADMDGLYEALVGFHNAGLFISYYVECVLAGLCDRIRDIERRQPHAWKDVSKVSRAPPHEILEGVIPVFRATLRYVGDELNTDVILELFETALQLSVYAVPLTAALVSALRASMGMSLSLQELLCRVDPSTHNAPFLYYYILCYARDFGSPSTFDHLAALWHVDGDAIWNRAAHLSPPCRLWKCATCGRLNSDRYNYCVCSALRYSHVLCGACGYAQDERLRQCCSCGQTLLNKASLAGAVVRKTWVCRDCGARNAARQTLLCFRCGQPTGPCIQQHSAIEAAESQGSTASASASPGCCFCGDCNNDEVCGAASSATQRTATYAEAVGVCHECGRFKMDHAARSSFVWVCPGCHQRRSSLERFCPSCPQVECLPRAICREPVYAPRVCRHCGHEEANPFTVVCRGCSSAADPFVHRSNLAEATLLPVQEAATDGHPGPMSAQGVPNQRQPQVYHWCFHCHHMQPWDDTVPLHQQHCRGCAADCEEKGQCSLPLRVCGGCGATLPTRYAGSAVCPYCATYLQLAPQPQRCDDGSAPRYWTAVTLLHTCEVLDECCARESLLTEGLTPATPTALVSTRSKTSAPDGSPAPGSAATAVDASARACFQRRPAIEKALSCLRREWCNIDSAAWLSIRIDVVTLLGQIVSRLCPCLSTSLTARRLSALLKSILTHVDGVCGVAVAGSRDTSSCSVQGYFTPAEVCHECLGTHSPDLCPFLEGGGLWTCEECGSSHNNIDLCRYVCSNCLALRPVVQDLLISACWECPTCYRANLQFERYCMHCGAQRAAWCAAMLPRWDSAGDVAVYGGVQSPAAAGTGEPGDQGETTHQANRLTARKRGRNVQGHRTGLLNLESTAQALSQSFSSALSYDESNAAPLDSLAASPATATSPVCGDEIPFNPAKCPLCGLVYIEARCPLCLNHIPAVANAKGTVCEVQDRYAFIQPSGTTRPQDRIFVDEALLKANTLREGLLVHYTAELDQRGRMEARFLRC</sequence>
<dbReference type="InterPro" id="IPR001876">
    <property type="entry name" value="Znf_RanBP2"/>
</dbReference>
<dbReference type="SMART" id="SM00547">
    <property type="entry name" value="ZnF_RBZ"/>
    <property type="match status" value="4"/>
</dbReference>
<dbReference type="PROSITE" id="PS50199">
    <property type="entry name" value="ZF_RANBP2_2"/>
    <property type="match status" value="1"/>
</dbReference>
<gene>
    <name evidence="7" type="ORF">LPMP_343520</name>
</gene>
<dbReference type="eggNOG" id="ENOG502QW3D">
    <property type="taxonomic scope" value="Eukaryota"/>
</dbReference>
<dbReference type="EMBL" id="CP009403">
    <property type="protein sequence ID" value="AIO01976.1"/>
    <property type="molecule type" value="Genomic_DNA"/>
</dbReference>
<dbReference type="GO" id="GO:0008270">
    <property type="term" value="F:zinc ion binding"/>
    <property type="evidence" value="ECO:0007669"/>
    <property type="project" value="UniProtKB-KW"/>
</dbReference>